<dbReference type="GO" id="GO:0006368">
    <property type="term" value="P:transcription elongation by RNA polymerase II"/>
    <property type="evidence" value="ECO:0007669"/>
    <property type="project" value="InterPro"/>
</dbReference>
<evidence type="ECO:0000313" key="2">
    <source>
        <dbReference type="RefSeq" id="XP_023166246.1"/>
    </source>
</evidence>
<dbReference type="Pfam" id="PF03985">
    <property type="entry name" value="Paf1"/>
    <property type="match status" value="1"/>
</dbReference>
<dbReference type="InterPro" id="IPR007133">
    <property type="entry name" value="RNA_pol_II-assoc_Paf1"/>
</dbReference>
<keyword evidence="1" id="KW-1185">Reference proteome</keyword>
<reference evidence="2" key="1">
    <citation type="submission" date="2025-08" db="UniProtKB">
        <authorList>
            <consortium name="RefSeq"/>
        </authorList>
    </citation>
    <scope>IDENTIFICATION</scope>
    <source>
        <strain evidence="2">15085-1641.00</strain>
        <tissue evidence="2">Whole body</tissue>
    </source>
</reference>
<protein>
    <submittedName>
        <fullName evidence="2">Uncharacterized protein LOC111596314 isoform X1</fullName>
    </submittedName>
</protein>
<accession>A0A6J1LN56</accession>
<proteinExistence type="predicted"/>
<dbReference type="GeneID" id="111596314"/>
<sequence>MSPDKMASNEPKNKLKKKEDKLNPFNCSITYINQLPDPAVGCKFLPCGKTLMDFTEEPVSFPQLETQFSYQFKGLHLLFDIDLINQNYGPFTGEPTEMDAKDAALLADIEALNINNPKSKVLHSFPTRAQECRELFAKERSAVPRPRTGLQRLQPETEQLELESFSVEQQKQIVQQTFVDIEKPLCSHPTKSGSNARPIAQLPVFPEAHFAQYDLVQVHFGIPPSGNSNGLLKDCGNYFVNFKLKPDPLFQQIQQTHGQNLLTYLSEQRYKEERTADSSDRGERFMLREKDGSFYYQIVNKHIKLRKERPSPQSVANVCLLSALRKFSNSLTRYNCCDINQVMIFV</sequence>
<name>A0A6J1LN56_DROHY</name>
<dbReference type="OrthoDB" id="10260285at2759"/>
<evidence type="ECO:0000313" key="1">
    <source>
        <dbReference type="Proteomes" id="UP000504633"/>
    </source>
</evidence>
<dbReference type="RefSeq" id="XP_023166246.1">
    <property type="nucleotide sequence ID" value="XM_023310478.2"/>
</dbReference>
<dbReference type="AlphaFoldDB" id="A0A6J1LN56"/>
<gene>
    <name evidence="2" type="primary">LOC111596314</name>
</gene>
<dbReference type="Proteomes" id="UP000504633">
    <property type="component" value="Unplaced"/>
</dbReference>
<organism evidence="1 2">
    <name type="scientific">Drosophila hydei</name>
    <name type="common">Fruit fly</name>
    <dbReference type="NCBI Taxonomy" id="7224"/>
    <lineage>
        <taxon>Eukaryota</taxon>
        <taxon>Metazoa</taxon>
        <taxon>Ecdysozoa</taxon>
        <taxon>Arthropoda</taxon>
        <taxon>Hexapoda</taxon>
        <taxon>Insecta</taxon>
        <taxon>Pterygota</taxon>
        <taxon>Neoptera</taxon>
        <taxon>Endopterygota</taxon>
        <taxon>Diptera</taxon>
        <taxon>Brachycera</taxon>
        <taxon>Muscomorpha</taxon>
        <taxon>Ephydroidea</taxon>
        <taxon>Drosophilidae</taxon>
        <taxon>Drosophila</taxon>
    </lineage>
</organism>
<dbReference type="KEGG" id="dhe:111596314"/>
<dbReference type="GO" id="GO:0016593">
    <property type="term" value="C:Cdc73/Paf1 complex"/>
    <property type="evidence" value="ECO:0007669"/>
    <property type="project" value="InterPro"/>
</dbReference>